<feature type="transmembrane region" description="Helical" evidence="1">
    <location>
        <begin position="85"/>
        <end position="105"/>
    </location>
</feature>
<accession>A0A8D4VRU4</accession>
<organism evidence="2 3">
    <name type="scientific">Methylogaea oryzae</name>
    <dbReference type="NCBI Taxonomy" id="1295382"/>
    <lineage>
        <taxon>Bacteria</taxon>
        <taxon>Pseudomonadati</taxon>
        <taxon>Pseudomonadota</taxon>
        <taxon>Gammaproteobacteria</taxon>
        <taxon>Methylococcales</taxon>
        <taxon>Methylococcaceae</taxon>
        <taxon>Methylogaea</taxon>
    </lineage>
</organism>
<dbReference type="EMBL" id="AP019782">
    <property type="protein sequence ID" value="BBL71389.1"/>
    <property type="molecule type" value="Genomic_DNA"/>
</dbReference>
<keyword evidence="3" id="KW-1185">Reference proteome</keyword>
<keyword evidence="1" id="KW-1133">Transmembrane helix</keyword>
<sequence length="419" mass="46796">MAFSVGGIGHILNAAQSTFVGLLRVLSIPIVLSLGLASGYTTYYGMAHFITDWIALIVTVAVQSITVICSLELAGMHFRANAVRYLATCAALLVALCVSVSFSYFQFYEISQKDDLVIDRHKAMRVAVNEYLDAITKRKAEIMAQQQARVEEAYKNSTSAFLGTQSGMPEGYKNNVGKGPVWEHYNQLYLQSQADAKKLAQRFGELDELISVLRAKMSSFTVGPGSEASVHAAMLDAFQKVQGGFEALAAEYVAAGIPAPVLPSFTELNRPLEPSFAMWHNVSLFALACALMVDFFTVVLSYKLEFSAPGPLNEEEKELAYTGLRQFSEFTINRDDELEILIEKTELERARRFSDWNRMFVVAMLLNRGYLRKVNDRRVEFAPNLYPVMAERMRMQPPDESPAEGELRLRQLVAKKVYG</sequence>
<dbReference type="AlphaFoldDB" id="A0A8D4VRU4"/>
<name>A0A8D4VRU4_9GAMM</name>
<keyword evidence="1" id="KW-0472">Membrane</keyword>
<feature type="transmembrane region" description="Helical" evidence="1">
    <location>
        <begin position="21"/>
        <end position="41"/>
    </location>
</feature>
<keyword evidence="1" id="KW-0812">Transmembrane</keyword>
<feature type="transmembrane region" description="Helical" evidence="1">
    <location>
        <begin position="53"/>
        <end position="73"/>
    </location>
</feature>
<evidence type="ECO:0000313" key="3">
    <source>
        <dbReference type="Proteomes" id="UP000824988"/>
    </source>
</evidence>
<gene>
    <name evidence="2" type="ORF">MoryE10_19950</name>
</gene>
<evidence type="ECO:0000313" key="2">
    <source>
        <dbReference type="EMBL" id="BBL71389.1"/>
    </source>
</evidence>
<dbReference type="Proteomes" id="UP000824988">
    <property type="component" value="Chromosome"/>
</dbReference>
<proteinExistence type="predicted"/>
<evidence type="ECO:0000256" key="1">
    <source>
        <dbReference type="SAM" id="Phobius"/>
    </source>
</evidence>
<reference evidence="2" key="1">
    <citation type="submission" date="2019-06" db="EMBL/GenBank/DDBJ databases">
        <title>Complete genome sequence of Methylogaea oryzae strain JCM16910.</title>
        <authorList>
            <person name="Asakawa S."/>
        </authorList>
    </citation>
    <scope>NUCLEOTIDE SEQUENCE</scope>
    <source>
        <strain evidence="2">E10</strain>
    </source>
</reference>
<protein>
    <submittedName>
        <fullName evidence="2">Uncharacterized protein</fullName>
    </submittedName>
</protein>
<dbReference type="KEGG" id="moz:MoryE10_19950"/>